<keyword evidence="1" id="KW-0472">Membrane</keyword>
<dbReference type="Proteomes" id="UP000199063">
    <property type="component" value="Unassembled WGS sequence"/>
</dbReference>
<protein>
    <submittedName>
        <fullName evidence="2">Uncharacterized protein</fullName>
    </submittedName>
</protein>
<organism evidence="2 3">
    <name type="scientific">Streptomyces wuyuanensis</name>
    <dbReference type="NCBI Taxonomy" id="1196353"/>
    <lineage>
        <taxon>Bacteria</taxon>
        <taxon>Bacillati</taxon>
        <taxon>Actinomycetota</taxon>
        <taxon>Actinomycetes</taxon>
        <taxon>Kitasatosporales</taxon>
        <taxon>Streptomycetaceae</taxon>
        <taxon>Streptomyces</taxon>
    </lineage>
</organism>
<evidence type="ECO:0000256" key="1">
    <source>
        <dbReference type="SAM" id="Phobius"/>
    </source>
</evidence>
<dbReference type="OrthoDB" id="4257356at2"/>
<keyword evidence="1" id="KW-1133">Transmembrane helix</keyword>
<dbReference type="EMBL" id="FNHI01000026">
    <property type="protein sequence ID" value="SDN40919.1"/>
    <property type="molecule type" value="Genomic_DNA"/>
</dbReference>
<feature type="transmembrane region" description="Helical" evidence="1">
    <location>
        <begin position="48"/>
        <end position="68"/>
    </location>
</feature>
<keyword evidence="3" id="KW-1185">Reference proteome</keyword>
<dbReference type="STRING" id="1196353.SAMN05444921_12666"/>
<reference evidence="3" key="1">
    <citation type="submission" date="2016-10" db="EMBL/GenBank/DDBJ databases">
        <authorList>
            <person name="Varghese N."/>
            <person name="Submissions S."/>
        </authorList>
    </citation>
    <scope>NUCLEOTIDE SEQUENCE [LARGE SCALE GENOMIC DNA]</scope>
    <source>
        <strain evidence="3">CGMCC 4.7042</strain>
    </source>
</reference>
<feature type="transmembrane region" description="Helical" evidence="1">
    <location>
        <begin position="20"/>
        <end position="42"/>
    </location>
</feature>
<accession>A0A1H0B5K9</accession>
<name>A0A1H0B5K9_9ACTN</name>
<gene>
    <name evidence="2" type="ORF">SAMN05444921_12666</name>
</gene>
<keyword evidence="1" id="KW-0812">Transmembrane</keyword>
<proteinExistence type="predicted"/>
<sequence>MTHPHVPRLRHRPRPHRPGVSFALVNGSAFAVHVLLACSAAELMATRVWGETSIGVLALLFQGSLLVWTATRYDRRADGHPTSQGEGQESR</sequence>
<evidence type="ECO:0000313" key="3">
    <source>
        <dbReference type="Proteomes" id="UP000199063"/>
    </source>
</evidence>
<evidence type="ECO:0000313" key="2">
    <source>
        <dbReference type="EMBL" id="SDN40919.1"/>
    </source>
</evidence>
<dbReference type="AlphaFoldDB" id="A0A1H0B5K9"/>